<dbReference type="AlphaFoldDB" id="A0A7G3G601"/>
<protein>
    <submittedName>
        <fullName evidence="1">Uncharacterized protein</fullName>
    </submittedName>
</protein>
<evidence type="ECO:0000313" key="2">
    <source>
        <dbReference type="Proteomes" id="UP000515917"/>
    </source>
</evidence>
<dbReference type="KEGG" id="ifl:C1H71_02255"/>
<organism evidence="1 2">
    <name type="scientific">Iodobacter fluviatilis</name>
    <dbReference type="NCBI Taxonomy" id="537"/>
    <lineage>
        <taxon>Bacteria</taxon>
        <taxon>Pseudomonadati</taxon>
        <taxon>Pseudomonadota</taxon>
        <taxon>Betaproteobacteria</taxon>
        <taxon>Neisseriales</taxon>
        <taxon>Chitinibacteraceae</taxon>
        <taxon>Iodobacter</taxon>
    </lineage>
</organism>
<dbReference type="Proteomes" id="UP000515917">
    <property type="component" value="Chromosome"/>
</dbReference>
<dbReference type="EMBL" id="CP025781">
    <property type="protein sequence ID" value="QBC42493.1"/>
    <property type="molecule type" value="Genomic_DNA"/>
</dbReference>
<dbReference type="RefSeq" id="WP_130105114.1">
    <property type="nucleotide sequence ID" value="NZ_CP025781.1"/>
</dbReference>
<keyword evidence="2" id="KW-1185">Reference proteome</keyword>
<name>A0A7G3G601_9NEIS</name>
<proteinExistence type="predicted"/>
<accession>A0A7G3G601</accession>
<sequence length="151" mass="17230">MNLILENTNQVPYFTNMKLVFSALSISAADYDWYVSDIETNYSTNELSQDDNWISGENLSKFLEVNDIQFIWAVFSAFPRNYRSQIQCSPYIEGNPDYWCGKELLPQLSDALFEIACWDSSAIILVGLPPESEAAFTLRYPDTRSLISAAR</sequence>
<gene>
    <name evidence="1" type="ORF">C1H71_02255</name>
</gene>
<evidence type="ECO:0000313" key="1">
    <source>
        <dbReference type="EMBL" id="QBC42493.1"/>
    </source>
</evidence>
<reference evidence="1 2" key="1">
    <citation type="submission" date="2018-01" db="EMBL/GenBank/DDBJ databases">
        <title>Genome sequence of Iodobacter sp. strain PCH194 isolated from Indian Trans-Himalaya.</title>
        <authorList>
            <person name="Kumar V."/>
            <person name="Thakur V."/>
            <person name="Kumar S."/>
            <person name="Singh D."/>
        </authorList>
    </citation>
    <scope>NUCLEOTIDE SEQUENCE [LARGE SCALE GENOMIC DNA]</scope>
    <source>
        <strain evidence="1 2">PCH194</strain>
    </source>
</reference>